<protein>
    <submittedName>
        <fullName evidence="1">Phage portal protein</fullName>
    </submittedName>
</protein>
<keyword evidence="2" id="KW-1185">Reference proteome</keyword>
<gene>
    <name evidence="1" type="ORF">MUN53_08730</name>
</gene>
<dbReference type="InterPro" id="IPR006944">
    <property type="entry name" value="Phage/GTA_portal"/>
</dbReference>
<reference evidence="1 2" key="1">
    <citation type="submission" date="2022-03" db="EMBL/GenBank/DDBJ databases">
        <title>Parabacteroides sp. nov. isolated from swine feces.</title>
        <authorList>
            <person name="Bak J.E."/>
        </authorList>
    </citation>
    <scope>NUCLEOTIDE SEQUENCE [LARGE SCALE GENOMIC DNA]</scope>
    <source>
        <strain evidence="1 2">AGMB00274</strain>
    </source>
</reference>
<dbReference type="EMBL" id="JAKZMM010000018">
    <property type="protein sequence ID" value="MCJ2380692.1"/>
    <property type="molecule type" value="Genomic_DNA"/>
</dbReference>
<dbReference type="InterPro" id="IPR006427">
    <property type="entry name" value="Portal_HK97"/>
</dbReference>
<comment type="caution">
    <text evidence="1">The sequence shown here is derived from an EMBL/GenBank/DDBJ whole genome shotgun (WGS) entry which is preliminary data.</text>
</comment>
<sequence length="418" mass="47456">MNIISKLKSAFRTASFRSGGYTKRYSFDSMGGGLPPQNPNSWLSGISVNRAMHFTAVYAAIKLRSNTIASLPKLVCDIQPGKGRNLATRHAVYQLLHYRPNRYMNPFSFWNFVNTCVDGWGNSYVIIVRRNGEPVELLPVHPSLVTIQIVSGKKLYLIAGTKYWDGTYTDEDVMHFYNYSIDGIQGVNPIVYNADSIRTGIGAQQYGNELYEGAGNINAVLETDQMMTPDKIAIFQKNFQDSKALGFPVLTHGVKWKTTNLSPEAAQMLETRTFALQDICRIFSVPPHLIGDLSRSTFSNIEHQDIEFAKHCIRPIVEMYEYEMDRKLFFGSERGEMEVRFNMDALLRGDMQARKDFYASAITNGWMSRNEVREMEDMNPKDGLDEMLYPGNEVVVGKEHLFNNTKNKDDKHEQTAGN</sequence>
<organism evidence="1 2">
    <name type="scientific">Parabacteroides faecalis</name>
    <dbReference type="NCBI Taxonomy" id="2924040"/>
    <lineage>
        <taxon>Bacteria</taxon>
        <taxon>Pseudomonadati</taxon>
        <taxon>Bacteroidota</taxon>
        <taxon>Bacteroidia</taxon>
        <taxon>Bacteroidales</taxon>
        <taxon>Tannerellaceae</taxon>
        <taxon>Parabacteroides</taxon>
    </lineage>
</organism>
<dbReference type="Pfam" id="PF04860">
    <property type="entry name" value="Phage_portal"/>
    <property type="match status" value="1"/>
</dbReference>
<dbReference type="NCBIfam" id="TIGR01537">
    <property type="entry name" value="portal_HK97"/>
    <property type="match status" value="1"/>
</dbReference>
<dbReference type="RefSeq" id="WP_243324823.1">
    <property type="nucleotide sequence ID" value="NZ_JAKZMM010000018.1"/>
</dbReference>
<proteinExistence type="predicted"/>
<evidence type="ECO:0000313" key="1">
    <source>
        <dbReference type="EMBL" id="MCJ2380692.1"/>
    </source>
</evidence>
<evidence type="ECO:0000313" key="2">
    <source>
        <dbReference type="Proteomes" id="UP001165444"/>
    </source>
</evidence>
<dbReference type="Proteomes" id="UP001165444">
    <property type="component" value="Unassembled WGS sequence"/>
</dbReference>
<name>A0ABT0C113_9BACT</name>
<accession>A0ABT0C113</accession>